<dbReference type="PANTHER" id="PTHR12403">
    <property type="entry name" value="TRAFFICKING PROTEIN PARTICLE COMPLEX SUBUNIT 2"/>
    <property type="match status" value="1"/>
</dbReference>
<dbReference type="Proteomes" id="UP000236544">
    <property type="component" value="Unassembled WGS sequence"/>
</dbReference>
<organism evidence="1 2">
    <name type="scientific">Lachancea quebecensis</name>
    <dbReference type="NCBI Taxonomy" id="1654605"/>
    <lineage>
        <taxon>Eukaryota</taxon>
        <taxon>Fungi</taxon>
        <taxon>Dikarya</taxon>
        <taxon>Ascomycota</taxon>
        <taxon>Saccharomycotina</taxon>
        <taxon>Saccharomycetes</taxon>
        <taxon>Saccharomycetales</taxon>
        <taxon>Saccharomycetaceae</taxon>
        <taxon>Lachancea</taxon>
    </lineage>
</organism>
<dbReference type="SUPFAM" id="SSF64356">
    <property type="entry name" value="SNARE-like"/>
    <property type="match status" value="1"/>
</dbReference>
<name>A0A0P1KUM3_9SACH</name>
<evidence type="ECO:0000313" key="1">
    <source>
        <dbReference type="EMBL" id="CUS23578.1"/>
    </source>
</evidence>
<dbReference type="GO" id="GO:0006888">
    <property type="term" value="P:endoplasmic reticulum to Golgi vesicle-mediated transport"/>
    <property type="evidence" value="ECO:0007669"/>
    <property type="project" value="InterPro"/>
</dbReference>
<dbReference type="GO" id="GO:0005737">
    <property type="term" value="C:cytoplasm"/>
    <property type="evidence" value="ECO:0007669"/>
    <property type="project" value="GOC"/>
</dbReference>
<evidence type="ECO:0000313" key="2">
    <source>
        <dbReference type="Proteomes" id="UP000236544"/>
    </source>
</evidence>
<dbReference type="CDD" id="cd14825">
    <property type="entry name" value="TRAPPC2_sedlin"/>
    <property type="match status" value="1"/>
</dbReference>
<accession>A0A0P1KUM3</accession>
<proteinExistence type="predicted"/>
<dbReference type="EMBL" id="LN890547">
    <property type="protein sequence ID" value="CUS23578.1"/>
    <property type="molecule type" value="Genomic_DNA"/>
</dbReference>
<gene>
    <name evidence="1" type="ORF">LAQU0_S10e03598g</name>
</gene>
<dbReference type="AlphaFoldDB" id="A0A0P1KUM3"/>
<dbReference type="Gene3D" id="3.30.450.70">
    <property type="match status" value="1"/>
</dbReference>
<reference evidence="2" key="1">
    <citation type="submission" date="2015-10" db="EMBL/GenBank/DDBJ databases">
        <authorList>
            <person name="Devillers H."/>
        </authorList>
    </citation>
    <scope>NUCLEOTIDE SEQUENCE [LARGE SCALE GENOMIC DNA]</scope>
</reference>
<keyword evidence="2" id="KW-1185">Reference proteome</keyword>
<protein>
    <submittedName>
        <fullName evidence="1">LAQU0S10e03598g1_1</fullName>
    </submittedName>
</protein>
<sequence>MPCYFAIIGARDNPIYEAEFTSQQLNSFPPELKELNPFILHASLDIIEDLQWQVNPQSINSGSGSGGFLRSRNSSNNGNCYLGKIDHFYGLAITGYLSYGNMKFVMIHSSNANGSTLAQVEDWSVRSFYQEVHELFVKTLMNPFYKLNDPITSPVFDSKVRALARRYLLK</sequence>
<dbReference type="Pfam" id="PF04628">
    <property type="entry name" value="Sedlin_N"/>
    <property type="match status" value="1"/>
</dbReference>
<dbReference type="InterPro" id="IPR006722">
    <property type="entry name" value="Sedlin"/>
</dbReference>
<dbReference type="InterPro" id="IPR011012">
    <property type="entry name" value="Longin-like_dom_sf"/>
</dbReference>
<dbReference type="OrthoDB" id="10252102at2759"/>